<keyword evidence="4" id="KW-1185">Reference proteome</keyword>
<feature type="region of interest" description="Disordered" evidence="2">
    <location>
        <begin position="46"/>
        <end position="88"/>
    </location>
</feature>
<protein>
    <submittedName>
        <fullName evidence="3">Uncharacterized protein</fullName>
    </submittedName>
</protein>
<gene>
    <name evidence="3" type="ORF">MCOR_34293</name>
</gene>
<sequence length="172" mass="19148">MADQTNINSCPAKLPRLRKTKYSISEENLIQEEVGKYHDILREKHRKHNASHSEEDLFTSPLASPTTDTVAETLSPKPSTSAGFVPITLPSTPVSTKTVFETSCVLKTSSRKPKTSSEDILDLQAQVLKGQLEEQKINKQKVQLQIELLRKVITSQDYTLSPSQMALLTSLV</sequence>
<name>A0A6J8CXF9_MYTCO</name>
<dbReference type="EMBL" id="CACVKT020006160">
    <property type="protein sequence ID" value="CAC5400077.1"/>
    <property type="molecule type" value="Genomic_DNA"/>
</dbReference>
<feature type="compositionally biased region" description="Polar residues" evidence="2">
    <location>
        <begin position="61"/>
        <end position="82"/>
    </location>
</feature>
<evidence type="ECO:0000256" key="1">
    <source>
        <dbReference type="SAM" id="Coils"/>
    </source>
</evidence>
<feature type="coiled-coil region" evidence="1">
    <location>
        <begin position="125"/>
        <end position="152"/>
    </location>
</feature>
<proteinExistence type="predicted"/>
<evidence type="ECO:0000313" key="4">
    <source>
        <dbReference type="Proteomes" id="UP000507470"/>
    </source>
</evidence>
<accession>A0A6J8CXF9</accession>
<dbReference type="Proteomes" id="UP000507470">
    <property type="component" value="Unassembled WGS sequence"/>
</dbReference>
<dbReference type="AlphaFoldDB" id="A0A6J8CXF9"/>
<keyword evidence="1" id="KW-0175">Coiled coil</keyword>
<evidence type="ECO:0000256" key="2">
    <source>
        <dbReference type="SAM" id="MobiDB-lite"/>
    </source>
</evidence>
<evidence type="ECO:0000313" key="3">
    <source>
        <dbReference type="EMBL" id="CAC5400077.1"/>
    </source>
</evidence>
<organism evidence="3 4">
    <name type="scientific">Mytilus coruscus</name>
    <name type="common">Sea mussel</name>
    <dbReference type="NCBI Taxonomy" id="42192"/>
    <lineage>
        <taxon>Eukaryota</taxon>
        <taxon>Metazoa</taxon>
        <taxon>Spiralia</taxon>
        <taxon>Lophotrochozoa</taxon>
        <taxon>Mollusca</taxon>
        <taxon>Bivalvia</taxon>
        <taxon>Autobranchia</taxon>
        <taxon>Pteriomorphia</taxon>
        <taxon>Mytilida</taxon>
        <taxon>Mytiloidea</taxon>
        <taxon>Mytilidae</taxon>
        <taxon>Mytilinae</taxon>
        <taxon>Mytilus</taxon>
    </lineage>
</organism>
<reference evidence="3 4" key="1">
    <citation type="submission" date="2020-06" db="EMBL/GenBank/DDBJ databases">
        <authorList>
            <person name="Li R."/>
            <person name="Bekaert M."/>
        </authorList>
    </citation>
    <scope>NUCLEOTIDE SEQUENCE [LARGE SCALE GENOMIC DNA]</scope>
    <source>
        <strain evidence="4">wild</strain>
    </source>
</reference>
<dbReference type="OrthoDB" id="10046272at2759"/>